<dbReference type="InterPro" id="IPR013320">
    <property type="entry name" value="ConA-like_dom_sf"/>
</dbReference>
<keyword evidence="4" id="KW-1185">Reference proteome</keyword>
<name>A0ABT2YNJ4_9GAMM</name>
<dbReference type="GO" id="GO:0016829">
    <property type="term" value="F:lyase activity"/>
    <property type="evidence" value="ECO:0007669"/>
    <property type="project" value="UniProtKB-KW"/>
</dbReference>
<dbReference type="InterPro" id="IPR014895">
    <property type="entry name" value="Alginate_lyase_2"/>
</dbReference>
<gene>
    <name evidence="3" type="ORF">OFY17_01075</name>
</gene>
<keyword evidence="3" id="KW-0456">Lyase</keyword>
<dbReference type="PROSITE" id="PS51257">
    <property type="entry name" value="PROKAR_LIPOPROTEIN"/>
    <property type="match status" value="1"/>
</dbReference>
<dbReference type="Proteomes" id="UP001209713">
    <property type="component" value="Unassembled WGS sequence"/>
</dbReference>
<feature type="domain" description="Alginate lyase 2" evidence="2">
    <location>
        <begin position="40"/>
        <end position="242"/>
    </location>
</feature>
<reference evidence="3 4" key="1">
    <citation type="submission" date="2022-10" db="EMBL/GenBank/DDBJ databases">
        <title>Marinomonas transparenta sp. nov. and Marinomonas sargassi sp. nov., isolated from marine alga (Sargassum natans (L.) Gaillon).</title>
        <authorList>
            <person name="Wang Y."/>
        </authorList>
    </citation>
    <scope>NUCLEOTIDE SEQUENCE [LARGE SCALE GENOMIC DNA]</scope>
    <source>
        <strain evidence="3 4">C2222</strain>
    </source>
</reference>
<evidence type="ECO:0000256" key="1">
    <source>
        <dbReference type="SAM" id="SignalP"/>
    </source>
</evidence>
<evidence type="ECO:0000313" key="4">
    <source>
        <dbReference type="Proteomes" id="UP001209713"/>
    </source>
</evidence>
<dbReference type="RefSeq" id="WP_263528839.1">
    <property type="nucleotide sequence ID" value="NZ_JAOVZB010000001.1"/>
</dbReference>
<feature type="chain" id="PRO_5045721135" evidence="1">
    <location>
        <begin position="23"/>
        <end position="247"/>
    </location>
</feature>
<keyword evidence="1" id="KW-0732">Signal</keyword>
<sequence>MKKIFVPLCVVGTLACASFTFAESAPYSTSRYQSVLDDSKLQAPGSNTLIKQGDFAGAYNDYFYVPDSGNKWMTFEMTGYLARSELRQMDEWYSSDSSYTNKMIGEVEVINPEDGEVDEITFMQIHDVSGNSNAINKPLVRLVWERERDGIENHYWAVIKEDACKDCKNYLKVDIGEHKDDPVKFEIRVTDSKLTIKRDGATISGLNKYDIGYWDHLENYFKAGVYNQTSGTAKVQFKTLKYYTQAN</sequence>
<evidence type="ECO:0000313" key="3">
    <source>
        <dbReference type="EMBL" id="MCV2401463.1"/>
    </source>
</evidence>
<protein>
    <submittedName>
        <fullName evidence="3">Polysaccharide lyase family 7 protein</fullName>
    </submittedName>
</protein>
<dbReference type="Gene3D" id="2.60.120.200">
    <property type="match status" value="1"/>
</dbReference>
<proteinExistence type="predicted"/>
<organism evidence="3 4">
    <name type="scientific">Marinomonas sargassi</name>
    <dbReference type="NCBI Taxonomy" id="2984494"/>
    <lineage>
        <taxon>Bacteria</taxon>
        <taxon>Pseudomonadati</taxon>
        <taxon>Pseudomonadota</taxon>
        <taxon>Gammaproteobacteria</taxon>
        <taxon>Oceanospirillales</taxon>
        <taxon>Oceanospirillaceae</taxon>
        <taxon>Marinomonas</taxon>
    </lineage>
</organism>
<feature type="signal peptide" evidence="1">
    <location>
        <begin position="1"/>
        <end position="22"/>
    </location>
</feature>
<dbReference type="Pfam" id="PF08787">
    <property type="entry name" value="Alginate_lyase2"/>
    <property type="match status" value="1"/>
</dbReference>
<comment type="caution">
    <text evidence="3">The sequence shown here is derived from an EMBL/GenBank/DDBJ whole genome shotgun (WGS) entry which is preliminary data.</text>
</comment>
<dbReference type="SUPFAM" id="SSF49899">
    <property type="entry name" value="Concanavalin A-like lectins/glucanases"/>
    <property type="match status" value="1"/>
</dbReference>
<dbReference type="EMBL" id="JAOVZB010000001">
    <property type="protein sequence ID" value="MCV2401463.1"/>
    <property type="molecule type" value="Genomic_DNA"/>
</dbReference>
<accession>A0ABT2YNJ4</accession>
<evidence type="ECO:0000259" key="2">
    <source>
        <dbReference type="Pfam" id="PF08787"/>
    </source>
</evidence>